<evidence type="ECO:0000256" key="7">
    <source>
        <dbReference type="SAM" id="Phobius"/>
    </source>
</evidence>
<dbReference type="GO" id="GO:0005886">
    <property type="term" value="C:plasma membrane"/>
    <property type="evidence" value="ECO:0007669"/>
    <property type="project" value="UniProtKB-SubCell"/>
</dbReference>
<sequence>MVDIINFIVGKYNYIIAIILMLIGLYTTIVNGNLFKKVVGLNILSTSIILFYISISKVKDGSAPIYSENVIRYDNPLPHVLMLTAIVVGVAVTAVALSIIIKINEFYGTVEEDEIVNYNQRSVKDREENEF</sequence>
<keyword evidence="6 7" id="KW-0472">Membrane</keyword>
<evidence type="ECO:0000256" key="5">
    <source>
        <dbReference type="ARBA" id="ARBA00022989"/>
    </source>
</evidence>
<proteinExistence type="inferred from homology"/>
<dbReference type="Proteomes" id="UP000242881">
    <property type="component" value="Unassembled WGS sequence"/>
</dbReference>
<dbReference type="Pfam" id="PF00420">
    <property type="entry name" value="Oxidored_q2"/>
    <property type="match status" value="1"/>
</dbReference>
<evidence type="ECO:0000313" key="9">
    <source>
        <dbReference type="Proteomes" id="UP000242881"/>
    </source>
</evidence>
<comment type="caution">
    <text evidence="8">The sequence shown here is derived from an EMBL/GenBank/DDBJ whole genome shotgun (WGS) entry which is preliminary data.</text>
</comment>
<dbReference type="RefSeq" id="WP_424604866.1">
    <property type="nucleotide sequence ID" value="NZ_JBNAVA010000001.1"/>
</dbReference>
<dbReference type="PANTHER" id="PTHR34583:SF2">
    <property type="entry name" value="ANTIPORTER SUBUNIT MNHC2-RELATED"/>
    <property type="match status" value="1"/>
</dbReference>
<dbReference type="PANTHER" id="PTHR34583">
    <property type="entry name" value="ANTIPORTER SUBUNIT MNHC2-RELATED"/>
    <property type="match status" value="1"/>
</dbReference>
<dbReference type="EMBL" id="PNIN01000058">
    <property type="protein sequence ID" value="PMP70081.1"/>
    <property type="molecule type" value="Genomic_DNA"/>
</dbReference>
<feature type="transmembrane region" description="Helical" evidence="7">
    <location>
        <begin position="38"/>
        <end position="55"/>
    </location>
</feature>
<dbReference type="InterPro" id="IPR050601">
    <property type="entry name" value="CPA3_antiporter_subunitC"/>
</dbReference>
<evidence type="ECO:0000256" key="6">
    <source>
        <dbReference type="ARBA" id="ARBA00023136"/>
    </source>
</evidence>
<keyword evidence="5 7" id="KW-1133">Transmembrane helix</keyword>
<evidence type="ECO:0000256" key="1">
    <source>
        <dbReference type="ARBA" id="ARBA00004651"/>
    </source>
</evidence>
<dbReference type="NCBIfam" id="NF005624">
    <property type="entry name" value="PRK07375.2-3"/>
    <property type="match status" value="1"/>
</dbReference>
<accession>A0A2J6WI78</accession>
<dbReference type="AlphaFoldDB" id="A0A2J6WI78"/>
<organism evidence="8 9">
    <name type="scientific">Calditerrivibrio nitroreducens</name>
    <dbReference type="NCBI Taxonomy" id="477976"/>
    <lineage>
        <taxon>Bacteria</taxon>
        <taxon>Pseudomonadati</taxon>
        <taxon>Deferribacterota</taxon>
        <taxon>Deferribacteres</taxon>
        <taxon>Deferribacterales</taxon>
        <taxon>Calditerrivibrionaceae</taxon>
    </lineage>
</organism>
<keyword evidence="3" id="KW-1003">Cell membrane</keyword>
<evidence type="ECO:0000256" key="4">
    <source>
        <dbReference type="ARBA" id="ARBA00022692"/>
    </source>
</evidence>
<dbReference type="Gene3D" id="1.10.287.3510">
    <property type="match status" value="1"/>
</dbReference>
<comment type="subcellular location">
    <subcellularLocation>
        <location evidence="1">Cell membrane</location>
        <topology evidence="1">Multi-pass membrane protein</topology>
    </subcellularLocation>
</comment>
<evidence type="ECO:0000313" key="8">
    <source>
        <dbReference type="EMBL" id="PMP70081.1"/>
    </source>
</evidence>
<feature type="transmembrane region" description="Helical" evidence="7">
    <location>
        <begin position="80"/>
        <end position="101"/>
    </location>
</feature>
<protein>
    <submittedName>
        <fullName evidence="8">Na+/H+ antiporter subunit C</fullName>
    </submittedName>
</protein>
<comment type="similarity">
    <text evidence="2">Belongs to the CPA3 antiporters (TC 2.A.63) subunit C family.</text>
</comment>
<evidence type="ECO:0000256" key="3">
    <source>
        <dbReference type="ARBA" id="ARBA00022475"/>
    </source>
</evidence>
<keyword evidence="4 7" id="KW-0812">Transmembrane</keyword>
<dbReference type="InterPro" id="IPR039428">
    <property type="entry name" value="NUOK/Mnh_C1-like"/>
</dbReference>
<evidence type="ECO:0000256" key="2">
    <source>
        <dbReference type="ARBA" id="ARBA00010388"/>
    </source>
</evidence>
<name>A0A2J6WI78_9BACT</name>
<reference evidence="8 9" key="1">
    <citation type="submission" date="2018-01" db="EMBL/GenBank/DDBJ databases">
        <title>Metagenomic assembled genomes from two thermal pools in the Uzon Caldera, Kamchatka, Russia.</title>
        <authorList>
            <person name="Wilkins L."/>
            <person name="Ettinger C."/>
        </authorList>
    </citation>
    <scope>NUCLEOTIDE SEQUENCE [LARGE SCALE GENOMIC DNA]</scope>
    <source>
        <strain evidence="8">ZAV-05</strain>
    </source>
</reference>
<gene>
    <name evidence="8" type="ORF">C0187_05910</name>
</gene>
<feature type="transmembrane region" description="Helical" evidence="7">
    <location>
        <begin position="12"/>
        <end position="31"/>
    </location>
</feature>